<dbReference type="Proteomes" id="UP001152562">
    <property type="component" value="Unassembled WGS sequence"/>
</dbReference>
<proteinExistence type="predicted"/>
<feature type="compositionally biased region" description="Polar residues" evidence="1">
    <location>
        <begin position="84"/>
        <end position="102"/>
    </location>
</feature>
<sequence length="149" mass="17125">MQAWLTEKDHSYKVLFEKEQASVTKGGKTVLNSNRRNGLYYLEFDKPEETANFTPSDESEIMKWHKKLGHVNERDPKEMEPKSLYSSSSQDPVDEPSPSSGRSQRDVRPPAWTKDYELIRCVTMVTSENNDDNDCSLLTYKEAVTGTNR</sequence>
<protein>
    <recommendedName>
        <fullName evidence="2">GAG-pre-integrase domain-containing protein</fullName>
    </recommendedName>
</protein>
<evidence type="ECO:0000256" key="1">
    <source>
        <dbReference type="SAM" id="MobiDB-lite"/>
    </source>
</evidence>
<evidence type="ECO:0000313" key="4">
    <source>
        <dbReference type="Proteomes" id="UP001152562"/>
    </source>
</evidence>
<reference evidence="3" key="1">
    <citation type="submission" date="2022-05" db="EMBL/GenBank/DDBJ databases">
        <authorList>
            <person name="Okamura Y."/>
        </authorList>
    </citation>
    <scope>NUCLEOTIDE SEQUENCE</scope>
</reference>
<name>A0A9P0TST9_PIEBR</name>
<accession>A0A9P0TST9</accession>
<feature type="compositionally biased region" description="Basic and acidic residues" evidence="1">
    <location>
        <begin position="70"/>
        <end position="81"/>
    </location>
</feature>
<dbReference type="AlphaFoldDB" id="A0A9P0TST9"/>
<comment type="caution">
    <text evidence="3">The sequence shown here is derived from an EMBL/GenBank/DDBJ whole genome shotgun (WGS) entry which is preliminary data.</text>
</comment>
<organism evidence="3 4">
    <name type="scientific">Pieris brassicae</name>
    <name type="common">White butterfly</name>
    <name type="synonym">Large white butterfly</name>
    <dbReference type="NCBI Taxonomy" id="7116"/>
    <lineage>
        <taxon>Eukaryota</taxon>
        <taxon>Metazoa</taxon>
        <taxon>Ecdysozoa</taxon>
        <taxon>Arthropoda</taxon>
        <taxon>Hexapoda</taxon>
        <taxon>Insecta</taxon>
        <taxon>Pterygota</taxon>
        <taxon>Neoptera</taxon>
        <taxon>Endopterygota</taxon>
        <taxon>Lepidoptera</taxon>
        <taxon>Glossata</taxon>
        <taxon>Ditrysia</taxon>
        <taxon>Papilionoidea</taxon>
        <taxon>Pieridae</taxon>
        <taxon>Pierinae</taxon>
        <taxon>Pieris</taxon>
    </lineage>
</organism>
<feature type="domain" description="GAG-pre-integrase" evidence="2">
    <location>
        <begin position="38"/>
        <end position="90"/>
    </location>
</feature>
<evidence type="ECO:0000259" key="2">
    <source>
        <dbReference type="Pfam" id="PF13976"/>
    </source>
</evidence>
<evidence type="ECO:0000313" key="3">
    <source>
        <dbReference type="EMBL" id="CAH4034718.1"/>
    </source>
</evidence>
<dbReference type="Pfam" id="PF13976">
    <property type="entry name" value="gag_pre-integrs"/>
    <property type="match status" value="1"/>
</dbReference>
<dbReference type="EMBL" id="CALOZG010000042">
    <property type="protein sequence ID" value="CAH4034718.1"/>
    <property type="molecule type" value="Genomic_DNA"/>
</dbReference>
<dbReference type="InterPro" id="IPR025724">
    <property type="entry name" value="GAG-pre-integrase_dom"/>
</dbReference>
<feature type="region of interest" description="Disordered" evidence="1">
    <location>
        <begin position="67"/>
        <end position="111"/>
    </location>
</feature>
<gene>
    <name evidence="3" type="ORF">PIBRA_LOCUS10876</name>
</gene>
<keyword evidence="4" id="KW-1185">Reference proteome</keyword>